<dbReference type="PANTHER" id="PTHR21705:SF11">
    <property type="entry name" value="FHIP FAMILY PROTEIN CG3558"/>
    <property type="match status" value="1"/>
</dbReference>
<feature type="region of interest" description="Disordered" evidence="2">
    <location>
        <begin position="791"/>
        <end position="823"/>
    </location>
</feature>
<evidence type="ECO:0000256" key="2">
    <source>
        <dbReference type="SAM" id="MobiDB-lite"/>
    </source>
</evidence>
<organism evidence="4 5">
    <name type="scientific">Endocarpon pusillum (strain Z07020 / HMAS-L-300199)</name>
    <name type="common">Lichen-forming fungus</name>
    <dbReference type="NCBI Taxonomy" id="1263415"/>
    <lineage>
        <taxon>Eukaryota</taxon>
        <taxon>Fungi</taxon>
        <taxon>Dikarya</taxon>
        <taxon>Ascomycota</taxon>
        <taxon>Pezizomycotina</taxon>
        <taxon>Eurotiomycetes</taxon>
        <taxon>Chaetothyriomycetidae</taxon>
        <taxon>Verrucariales</taxon>
        <taxon>Verrucariaceae</taxon>
        <taxon>Endocarpon</taxon>
    </lineage>
</organism>
<dbReference type="InterPro" id="IPR045669">
    <property type="entry name" value="FHIP_C"/>
</dbReference>
<proteinExistence type="inferred from homology"/>
<comment type="similarity">
    <text evidence="1">Belongs to the FHIP family.</text>
</comment>
<dbReference type="eggNOG" id="KOG3695">
    <property type="taxonomic scope" value="Eukaryota"/>
</dbReference>
<dbReference type="EMBL" id="KE720799">
    <property type="protein sequence ID" value="ERF75676.1"/>
    <property type="molecule type" value="Genomic_DNA"/>
</dbReference>
<dbReference type="Proteomes" id="UP000019373">
    <property type="component" value="Unassembled WGS sequence"/>
</dbReference>
<dbReference type="OrthoDB" id="5350595at2759"/>
<feature type="compositionally biased region" description="Polar residues" evidence="2">
    <location>
        <begin position="739"/>
        <end position="752"/>
    </location>
</feature>
<feature type="compositionally biased region" description="Polar residues" evidence="2">
    <location>
        <begin position="13"/>
        <end position="23"/>
    </location>
</feature>
<dbReference type="PANTHER" id="PTHR21705">
    <property type="entry name" value="RAI16 PROTEIN-RELATED"/>
    <property type="match status" value="1"/>
</dbReference>
<gene>
    <name evidence="4" type="ORF">EPUS_08630</name>
</gene>
<dbReference type="AlphaFoldDB" id="U1GUH6"/>
<feature type="compositionally biased region" description="Polar residues" evidence="2">
    <location>
        <begin position="794"/>
        <end position="809"/>
    </location>
</feature>
<evidence type="ECO:0000256" key="1">
    <source>
        <dbReference type="ARBA" id="ARBA00024336"/>
    </source>
</evidence>
<dbReference type="Pfam" id="PF19314">
    <property type="entry name" value="DUF5917"/>
    <property type="match status" value="1"/>
</dbReference>
<reference evidence="5" key="1">
    <citation type="journal article" date="2014" name="BMC Genomics">
        <title>Genome characteristics reveal the impact of lichenization on lichen-forming fungus Endocarpon pusillum Hedwig (Verrucariales, Ascomycota).</title>
        <authorList>
            <person name="Wang Y.-Y."/>
            <person name="Liu B."/>
            <person name="Zhang X.-Y."/>
            <person name="Zhou Q.-M."/>
            <person name="Zhang T."/>
            <person name="Li H."/>
            <person name="Yu Y.-F."/>
            <person name="Zhang X.-L."/>
            <person name="Hao X.-Y."/>
            <person name="Wang M."/>
            <person name="Wang L."/>
            <person name="Wei J.-C."/>
        </authorList>
    </citation>
    <scope>NUCLEOTIDE SEQUENCE [LARGE SCALE GENOMIC DNA]</scope>
    <source>
        <strain evidence="5">Z07020 / HMAS-L-300199</strain>
    </source>
</reference>
<keyword evidence="5" id="KW-1185">Reference proteome</keyword>
<evidence type="ECO:0000313" key="5">
    <source>
        <dbReference type="Proteomes" id="UP000019373"/>
    </source>
</evidence>
<feature type="compositionally biased region" description="Polar residues" evidence="2">
    <location>
        <begin position="675"/>
        <end position="688"/>
    </location>
</feature>
<evidence type="ECO:0000313" key="4">
    <source>
        <dbReference type="EMBL" id="ERF75676.1"/>
    </source>
</evidence>
<feature type="region of interest" description="Disordered" evidence="2">
    <location>
        <begin position="1"/>
        <end position="23"/>
    </location>
</feature>
<name>U1GUH6_ENDPU</name>
<protein>
    <recommendedName>
        <fullName evidence="3">FHF complex subunit HOOK-interacting protein C-terminal domain-containing protein</fullName>
    </recommendedName>
</protein>
<sequence length="863" mass="95779">MDFWSRIIGGTGSSPNKPRPTNTPAERLAAFKRTCNALQQTWRTSSPLASNESAADQCRNCLQRLNSLLDEESKKTAPYSCLVYAASTQLYIIVTKLALSSQDSEVINEAARFFHILIDGEVEGVLDSKLFARSLVDLVKRTIGTKIITLSEQEEGDLVELLFGITTKIRLDPEMLPAWFYPSHSPETIERLATKDAEFAGATRRTDFPLFYLLIDYVHHDGRTGDFARTGLLYLTDTASKSKELERWMIESDLATLMASGLGALYSRLSRRLPSIMDREELPPILALSDHTSGSDDTGIPTENFRQDMDAFLSYLLFWQDTLNHCQSVEVKDTLLDHFQVLFLQQLLYPSLLESSDINGGSTASVVIYLYQILECLENPDLVGRILKYLLASKDQAINRAESRKQRMSFSRRKSLDALTALEQGRDNPSPDLFNLLDLVMMSLKSKHPQTVTAALKLVSVTQQRHHHYAWASLIHTREEDPNLPLRKLSELNAHLQGLMTLPLIILNDGRLDQSYSEILKDVLSSLETHSCSAQSAQKETLDEYQGTYMLILEDGVLMNQIEVLLTSFFANDTMTNLALTEAIMCIASCRLTRLDGWLLPRPFQDGKPTITSILEGLIDQVRQWKHQTPGWDSLIASQKSNLNDQDMEDADAPSLPASLRLSTDVGRSSPAPTPTRQSIEVSSQPATSRGRRSPRTLHSEGFGSIDGSVASSPSPMNRLQRPPYLDSPLRQSLFLPPSGSSPTSQATSRSASNTLDLLQTRLAIPTPYPVTSAQQSKSIFLDRALKDHDSVTSEDASASGIGTPSEQGSYDRVGERGDDNSMTTPTVSLGHVLVNAIILQEFILEIAAVVQLRACLWGEVEV</sequence>
<feature type="domain" description="FHF complex subunit HOOK-interacting protein C-terminal" evidence="3">
    <location>
        <begin position="557"/>
        <end position="645"/>
    </location>
</feature>
<dbReference type="HOGENOM" id="CLU_004692_1_0_1"/>
<feature type="region of interest" description="Disordered" evidence="2">
    <location>
        <begin position="661"/>
        <end position="752"/>
    </location>
</feature>
<dbReference type="OMA" id="DHAQEFH"/>
<accession>U1GUH6</accession>
<dbReference type="InterPro" id="IPR019384">
    <property type="entry name" value="FHIP"/>
</dbReference>
<dbReference type="GeneID" id="19243478"/>
<evidence type="ECO:0000259" key="3">
    <source>
        <dbReference type="Pfam" id="PF19314"/>
    </source>
</evidence>
<dbReference type="Pfam" id="PF10257">
    <property type="entry name" value="RAI16-like"/>
    <property type="match status" value="1"/>
</dbReference>
<dbReference type="RefSeq" id="XP_007786999.1">
    <property type="nucleotide sequence ID" value="XM_007788809.1"/>
</dbReference>